<proteinExistence type="predicted"/>
<organism evidence="1 2">
    <name type="scientific">Bacillus cereus</name>
    <dbReference type="NCBI Taxonomy" id="1396"/>
    <lineage>
        <taxon>Bacteria</taxon>
        <taxon>Bacillati</taxon>
        <taxon>Bacillota</taxon>
        <taxon>Bacilli</taxon>
        <taxon>Bacillales</taxon>
        <taxon>Bacillaceae</taxon>
        <taxon>Bacillus</taxon>
        <taxon>Bacillus cereus group</taxon>
    </lineage>
</organism>
<name>A0A9X7GSQ0_BACCE</name>
<reference evidence="1 2" key="1">
    <citation type="submission" date="2017-09" db="EMBL/GenBank/DDBJ databases">
        <title>Large-scale bioinformatics analysis of Bacillus genomes uncovers conserved roles of natural products in bacterial physiology.</title>
        <authorList>
            <consortium name="Agbiome Team Llc"/>
            <person name="Bleich R.M."/>
            <person name="Grubbs K.J."/>
            <person name="Santa Maria K.C."/>
            <person name="Allen S.E."/>
            <person name="Farag S."/>
            <person name="Shank E.A."/>
            <person name="Bowers A."/>
        </authorList>
    </citation>
    <scope>NUCLEOTIDE SEQUENCE [LARGE SCALE GENOMIC DNA]</scope>
    <source>
        <strain evidence="1 2">AFS041711</strain>
    </source>
</reference>
<evidence type="ECO:0000313" key="2">
    <source>
        <dbReference type="Proteomes" id="UP000224203"/>
    </source>
</evidence>
<accession>A0A9X7GSQ0</accession>
<dbReference type="AlphaFoldDB" id="A0A9X7GSQ0"/>
<sequence length="117" mass="13552">MALKPYRKKYNDGILTVQEMKTIRNANKKVIGRELVDIMQLRFSEWSFRETDITLCKGLGKKLDIKVETPYPPKFTSRDTDALTIVLRGQSYGIIKTDRSKQNLYFYLQKIGGNGDE</sequence>
<evidence type="ECO:0000313" key="1">
    <source>
        <dbReference type="EMBL" id="PGS63420.1"/>
    </source>
</evidence>
<dbReference type="RefSeq" id="WP_098783806.1">
    <property type="nucleotide sequence ID" value="NZ_NULI01000301.1"/>
</dbReference>
<dbReference type="Proteomes" id="UP000224203">
    <property type="component" value="Unassembled WGS sequence"/>
</dbReference>
<comment type="caution">
    <text evidence="1">The sequence shown here is derived from an EMBL/GenBank/DDBJ whole genome shotgun (WGS) entry which is preliminary data.</text>
</comment>
<dbReference type="EMBL" id="NULI01000301">
    <property type="protein sequence ID" value="PGS63420.1"/>
    <property type="molecule type" value="Genomic_DNA"/>
</dbReference>
<protein>
    <submittedName>
        <fullName evidence="1">Phage head-tail adapter protein</fullName>
    </submittedName>
</protein>
<gene>
    <name evidence="1" type="ORF">COC69_31690</name>
</gene>